<sequence length="112" mass="12561">MRPRRYAYDYLTGKTLHSGIALMHVYDVPLCVHAGTGTDTHLLPGTQALNMLDRSRKGRHAYASTFRWRGVGHGQIPAQSVELRAALLEYGWNEPIIRPLLTGTDSEAQIQF</sequence>
<name>A0A2L0UGZ5_9MICC</name>
<dbReference type="EMBL" id="CP024915">
    <property type="protein sequence ID" value="AUZ88513.1"/>
    <property type="molecule type" value="Genomic_DNA"/>
</dbReference>
<accession>A0A2L0UGZ5</accession>
<proteinExistence type="predicted"/>
<organism evidence="1 2">
    <name type="scientific">Arthrobacter agilis</name>
    <dbReference type="NCBI Taxonomy" id="37921"/>
    <lineage>
        <taxon>Bacteria</taxon>
        <taxon>Bacillati</taxon>
        <taxon>Actinomycetota</taxon>
        <taxon>Actinomycetes</taxon>
        <taxon>Micrococcales</taxon>
        <taxon>Micrococcaceae</taxon>
        <taxon>Arthrobacter</taxon>
    </lineage>
</organism>
<protein>
    <submittedName>
        <fullName evidence="1">Uncharacterized protein</fullName>
    </submittedName>
</protein>
<gene>
    <name evidence="1" type="ORF">CVO76_13365</name>
</gene>
<dbReference type="RefSeq" id="WP_208739620.1">
    <property type="nucleotide sequence ID" value="NZ_CP024915.1"/>
</dbReference>
<dbReference type="Proteomes" id="UP000239187">
    <property type="component" value="Chromosome"/>
</dbReference>
<evidence type="ECO:0000313" key="2">
    <source>
        <dbReference type="Proteomes" id="UP000239187"/>
    </source>
</evidence>
<dbReference type="AlphaFoldDB" id="A0A2L0UGZ5"/>
<reference evidence="1 2" key="1">
    <citation type="submission" date="2017-11" db="EMBL/GenBank/DDBJ databases">
        <title>Draft genome of Arthrobacter agilis strain UMCV2, a plant growth-promoting rhizobacterium and biocontrol capacity of phytopathogenic fungi.</title>
        <authorList>
            <person name="Martinez-Camara R."/>
            <person name="Santoyo G."/>
            <person name="Moreno-Hagelsieb G."/>
            <person name="Valencia-Cantero E."/>
        </authorList>
    </citation>
    <scope>NUCLEOTIDE SEQUENCE [LARGE SCALE GENOMIC DNA]</scope>
    <source>
        <strain evidence="1 2">UMCV2</strain>
    </source>
</reference>
<evidence type="ECO:0000313" key="1">
    <source>
        <dbReference type="EMBL" id="AUZ88513.1"/>
    </source>
</evidence>